<evidence type="ECO:0000259" key="1">
    <source>
        <dbReference type="PROSITE" id="PS50943"/>
    </source>
</evidence>
<dbReference type="PROSITE" id="PS50943">
    <property type="entry name" value="HTH_CROC1"/>
    <property type="match status" value="1"/>
</dbReference>
<name>A0ABZ2PF52_9NOCA</name>
<dbReference type="Pfam" id="PF01381">
    <property type="entry name" value="HTH_3"/>
    <property type="match status" value="1"/>
</dbReference>
<dbReference type="Gene3D" id="1.10.260.40">
    <property type="entry name" value="lambda repressor-like DNA-binding domains"/>
    <property type="match status" value="1"/>
</dbReference>
<sequence length="76" mass="8634">MEKSIYSAEYQQLCALLRQLRLDAGLTQVEVAKRLGEPQSFVSKYESGERRLDVVELRYVAKSLGATLRMIVEALD</sequence>
<dbReference type="Proteomes" id="UP001432000">
    <property type="component" value="Chromosome"/>
</dbReference>
<accession>A0ABZ2PF52</accession>
<dbReference type="SMART" id="SM00530">
    <property type="entry name" value="HTH_XRE"/>
    <property type="match status" value="1"/>
</dbReference>
<keyword evidence="3" id="KW-1185">Reference proteome</keyword>
<feature type="domain" description="HTH cro/C1-type" evidence="1">
    <location>
        <begin position="17"/>
        <end position="71"/>
    </location>
</feature>
<dbReference type="EMBL" id="CP147846">
    <property type="protein sequence ID" value="WXG67690.1"/>
    <property type="molecule type" value="Genomic_DNA"/>
</dbReference>
<gene>
    <name evidence="2" type="ORF">WDS16_21060</name>
</gene>
<dbReference type="InterPro" id="IPR001387">
    <property type="entry name" value="Cro/C1-type_HTH"/>
</dbReference>
<dbReference type="RefSeq" id="WP_338887405.1">
    <property type="nucleotide sequence ID" value="NZ_CP147846.1"/>
</dbReference>
<proteinExistence type="predicted"/>
<evidence type="ECO:0000313" key="2">
    <source>
        <dbReference type="EMBL" id="WXG67690.1"/>
    </source>
</evidence>
<organism evidence="2 3">
    <name type="scientific">Rhodococcus sovatensis</name>
    <dbReference type="NCBI Taxonomy" id="1805840"/>
    <lineage>
        <taxon>Bacteria</taxon>
        <taxon>Bacillati</taxon>
        <taxon>Actinomycetota</taxon>
        <taxon>Actinomycetes</taxon>
        <taxon>Mycobacteriales</taxon>
        <taxon>Nocardiaceae</taxon>
        <taxon>Rhodococcus</taxon>
    </lineage>
</organism>
<protein>
    <submittedName>
        <fullName evidence="2">Helix-turn-helix transcriptional regulator</fullName>
    </submittedName>
</protein>
<dbReference type="SUPFAM" id="SSF47413">
    <property type="entry name" value="lambda repressor-like DNA-binding domains"/>
    <property type="match status" value="1"/>
</dbReference>
<dbReference type="CDD" id="cd00093">
    <property type="entry name" value="HTH_XRE"/>
    <property type="match status" value="1"/>
</dbReference>
<reference evidence="2 3" key="1">
    <citation type="submission" date="2024-03" db="EMBL/GenBank/DDBJ databases">
        <title>Natural products discovery in diverse microorganisms through a two-stage MS feature dereplication strategy.</title>
        <authorList>
            <person name="Zhang R."/>
        </authorList>
    </citation>
    <scope>NUCLEOTIDE SEQUENCE [LARGE SCALE GENOMIC DNA]</scope>
    <source>
        <strain evidence="2 3">18930</strain>
    </source>
</reference>
<evidence type="ECO:0000313" key="3">
    <source>
        <dbReference type="Proteomes" id="UP001432000"/>
    </source>
</evidence>
<dbReference type="InterPro" id="IPR010982">
    <property type="entry name" value="Lambda_DNA-bd_dom_sf"/>
</dbReference>